<evidence type="ECO:0000313" key="1">
    <source>
        <dbReference type="EMBL" id="JAD88483.1"/>
    </source>
</evidence>
<proteinExistence type="predicted"/>
<reference evidence="1" key="1">
    <citation type="submission" date="2014-09" db="EMBL/GenBank/DDBJ databases">
        <authorList>
            <person name="Magalhaes I.L.F."/>
            <person name="Oliveira U."/>
            <person name="Santos F.R."/>
            <person name="Vidigal T.H.D.A."/>
            <person name="Brescovit A.D."/>
            <person name="Santos A.J."/>
        </authorList>
    </citation>
    <scope>NUCLEOTIDE SEQUENCE</scope>
    <source>
        <tissue evidence="1">Shoot tissue taken approximately 20 cm above the soil surface</tissue>
    </source>
</reference>
<name>A0A0A9DP68_ARUDO</name>
<protein>
    <submittedName>
        <fullName evidence="1">Uncharacterized protein</fullName>
    </submittedName>
</protein>
<dbReference type="EMBL" id="GBRH01209412">
    <property type="protein sequence ID" value="JAD88483.1"/>
    <property type="molecule type" value="Transcribed_RNA"/>
</dbReference>
<dbReference type="AlphaFoldDB" id="A0A0A9DP68"/>
<accession>A0A0A9DP68</accession>
<organism evidence="1">
    <name type="scientific">Arundo donax</name>
    <name type="common">Giant reed</name>
    <name type="synonym">Donax arundinaceus</name>
    <dbReference type="NCBI Taxonomy" id="35708"/>
    <lineage>
        <taxon>Eukaryota</taxon>
        <taxon>Viridiplantae</taxon>
        <taxon>Streptophyta</taxon>
        <taxon>Embryophyta</taxon>
        <taxon>Tracheophyta</taxon>
        <taxon>Spermatophyta</taxon>
        <taxon>Magnoliopsida</taxon>
        <taxon>Liliopsida</taxon>
        <taxon>Poales</taxon>
        <taxon>Poaceae</taxon>
        <taxon>PACMAD clade</taxon>
        <taxon>Arundinoideae</taxon>
        <taxon>Arundineae</taxon>
        <taxon>Arundo</taxon>
    </lineage>
</organism>
<reference evidence="1" key="2">
    <citation type="journal article" date="2015" name="Data Brief">
        <title>Shoot transcriptome of the giant reed, Arundo donax.</title>
        <authorList>
            <person name="Barrero R.A."/>
            <person name="Guerrero F.D."/>
            <person name="Moolhuijzen P."/>
            <person name="Goolsby J.A."/>
            <person name="Tidwell J."/>
            <person name="Bellgard S.E."/>
            <person name="Bellgard M.I."/>
        </authorList>
    </citation>
    <scope>NUCLEOTIDE SEQUENCE</scope>
    <source>
        <tissue evidence="1">Shoot tissue taken approximately 20 cm above the soil surface</tissue>
    </source>
</reference>
<sequence length="67" mass="7500">MQMLLRIFCSQAATMPVIYRKMGTSQVSWSFQASIGEHHPGVLHSVPATLVFRSISFDASQYLLLLT</sequence>